<keyword evidence="2 5" id="KW-0812">Transmembrane</keyword>
<dbReference type="Pfam" id="PF03151">
    <property type="entry name" value="TPT"/>
    <property type="match status" value="1"/>
</dbReference>
<evidence type="ECO:0000256" key="4">
    <source>
        <dbReference type="ARBA" id="ARBA00023136"/>
    </source>
</evidence>
<comment type="subcellular location">
    <subcellularLocation>
        <location evidence="1">Membrane</location>
        <topology evidence="1">Multi-pass membrane protein</topology>
    </subcellularLocation>
</comment>
<evidence type="ECO:0000256" key="3">
    <source>
        <dbReference type="ARBA" id="ARBA00022989"/>
    </source>
</evidence>
<feature type="domain" description="Sugar phosphate transporter" evidence="6">
    <location>
        <begin position="6"/>
        <end position="302"/>
    </location>
</feature>
<dbReference type="PANTHER" id="PTHR11132">
    <property type="entry name" value="SOLUTE CARRIER FAMILY 35"/>
    <property type="match status" value="1"/>
</dbReference>
<name>A0AAE1ZLH0_SCHME</name>
<comment type="caution">
    <text evidence="7">The sequence shown here is derived from an EMBL/GenBank/DDBJ whole genome shotgun (WGS) entry which is preliminary data.</text>
</comment>
<dbReference type="InterPro" id="IPR037185">
    <property type="entry name" value="EmrE-like"/>
</dbReference>
<evidence type="ECO:0000256" key="5">
    <source>
        <dbReference type="SAM" id="Phobius"/>
    </source>
</evidence>
<dbReference type="EMBL" id="JALJAT010000001">
    <property type="protein sequence ID" value="KAK4476311.1"/>
    <property type="molecule type" value="Genomic_DNA"/>
</dbReference>
<gene>
    <name evidence="7" type="ORF">MN116_001512</name>
</gene>
<feature type="transmembrane region" description="Helical" evidence="5">
    <location>
        <begin position="102"/>
        <end position="123"/>
    </location>
</feature>
<keyword evidence="4 5" id="KW-0472">Membrane</keyword>
<evidence type="ECO:0000313" key="7">
    <source>
        <dbReference type="EMBL" id="KAK4476311.1"/>
    </source>
</evidence>
<feature type="transmembrane region" description="Helical" evidence="5">
    <location>
        <begin position="6"/>
        <end position="24"/>
    </location>
</feature>
<proteinExistence type="predicted"/>
<protein>
    <recommendedName>
        <fullName evidence="6">Sugar phosphate transporter domain-containing protein</fullName>
    </recommendedName>
</protein>
<organism evidence="7 8">
    <name type="scientific">Schistosoma mekongi</name>
    <name type="common">Parasitic worm</name>
    <dbReference type="NCBI Taxonomy" id="38744"/>
    <lineage>
        <taxon>Eukaryota</taxon>
        <taxon>Metazoa</taxon>
        <taxon>Spiralia</taxon>
        <taxon>Lophotrochozoa</taxon>
        <taxon>Platyhelminthes</taxon>
        <taxon>Trematoda</taxon>
        <taxon>Digenea</taxon>
        <taxon>Strigeidida</taxon>
        <taxon>Schistosomatoidea</taxon>
        <taxon>Schistosomatidae</taxon>
        <taxon>Schistosoma</taxon>
    </lineage>
</organism>
<evidence type="ECO:0000313" key="8">
    <source>
        <dbReference type="Proteomes" id="UP001292079"/>
    </source>
</evidence>
<feature type="transmembrane region" description="Helical" evidence="5">
    <location>
        <begin position="129"/>
        <end position="146"/>
    </location>
</feature>
<feature type="transmembrane region" description="Helical" evidence="5">
    <location>
        <begin position="229"/>
        <end position="246"/>
    </location>
</feature>
<accession>A0AAE1ZLH0</accession>
<dbReference type="SUPFAM" id="SSF103481">
    <property type="entry name" value="Multidrug resistance efflux transporter EmrE"/>
    <property type="match status" value="1"/>
</dbReference>
<feature type="transmembrane region" description="Helical" evidence="5">
    <location>
        <begin position="288"/>
        <end position="306"/>
    </location>
</feature>
<evidence type="ECO:0000256" key="1">
    <source>
        <dbReference type="ARBA" id="ARBA00004141"/>
    </source>
</evidence>
<keyword evidence="8" id="KW-1185">Reference proteome</keyword>
<dbReference type="Proteomes" id="UP001292079">
    <property type="component" value="Unassembled WGS sequence"/>
</dbReference>
<sequence length="327" mass="36965">MCNPLKTLFTVFMFYCFSICLTFFNSRYIKVFPYPLSITLMHMIVKFLLSWSVRCFLSWFYDYPRIVLPWAKYVKTVAVSGVSSALDIGFSNWSFEFITVSLYTMTKSTSVVFIVMFSVLLKLEKKRPTLVIIVMLISCGLLMFSYESTQFDYIGFLLVLAASFLSGIRWSFTQLIVQGQCYGLSHPVDLMFHSQPWMVLAILPLSLYIEGFELITAKNLFRADAFNQLVGDLLQLCTGALLAFGLELSEYLVVSSASSLTLSVASILKEVCTLYLASKFNGDSISHVNMIGFFICLCGIALHIVVKAVNTCTWIFPKSISSELQIR</sequence>
<dbReference type="InterPro" id="IPR050186">
    <property type="entry name" value="TPT_transporter"/>
</dbReference>
<feature type="transmembrane region" description="Helical" evidence="5">
    <location>
        <begin position="197"/>
        <end position="217"/>
    </location>
</feature>
<reference evidence="7" key="1">
    <citation type="submission" date="2022-04" db="EMBL/GenBank/DDBJ databases">
        <authorList>
            <person name="Xu L."/>
            <person name="Lv Z."/>
        </authorList>
    </citation>
    <scope>NUCLEOTIDE SEQUENCE</scope>
    <source>
        <strain evidence="7">LV_2022a</strain>
    </source>
</reference>
<dbReference type="AlphaFoldDB" id="A0AAE1ZLH0"/>
<feature type="transmembrane region" description="Helical" evidence="5">
    <location>
        <begin position="36"/>
        <end position="61"/>
    </location>
</feature>
<reference evidence="7" key="2">
    <citation type="journal article" date="2023" name="Infect Dis Poverty">
        <title>Chromosome-scale genome of the human blood fluke Schistosoma mekongi and its implications for public health.</title>
        <authorList>
            <person name="Zhou M."/>
            <person name="Xu L."/>
            <person name="Xu D."/>
            <person name="Chen W."/>
            <person name="Khan J."/>
            <person name="Hu Y."/>
            <person name="Huang H."/>
            <person name="Wei H."/>
            <person name="Zhang Y."/>
            <person name="Chusongsang P."/>
            <person name="Tanasarnprasert K."/>
            <person name="Hu X."/>
            <person name="Limpanont Y."/>
            <person name="Lv Z."/>
        </authorList>
    </citation>
    <scope>NUCLEOTIDE SEQUENCE</scope>
    <source>
        <strain evidence="7">LV_2022a</strain>
    </source>
</reference>
<evidence type="ECO:0000259" key="6">
    <source>
        <dbReference type="Pfam" id="PF03151"/>
    </source>
</evidence>
<feature type="transmembrane region" description="Helical" evidence="5">
    <location>
        <begin position="153"/>
        <end position="177"/>
    </location>
</feature>
<dbReference type="InterPro" id="IPR004853">
    <property type="entry name" value="Sugar_P_trans_dom"/>
</dbReference>
<keyword evidence="3 5" id="KW-1133">Transmembrane helix</keyword>
<dbReference type="GO" id="GO:0016020">
    <property type="term" value="C:membrane"/>
    <property type="evidence" value="ECO:0007669"/>
    <property type="project" value="UniProtKB-SubCell"/>
</dbReference>
<evidence type="ECO:0000256" key="2">
    <source>
        <dbReference type="ARBA" id="ARBA00022692"/>
    </source>
</evidence>